<sequence length="235" mass="27048">MNLRWTIGAVVLAGILALAMFVYMQPGGQQTRQFESLPWQVEVLDRQHTRVLGITLGETTMADLMGRLPVPEIRMFEDPDGTRSVEAYYVNARIEPFETNLILRPDLDEADLDRIEAGTTSERPMPSGARRYGLDDDTLASLGNVPVVEMSYIPRARWDADLLRRHFGEPAERMQIDSNHAYWLYPDRGVAVLLPDRGRPTMHYTTQERWSRVEQRLQEEGRRRLGEEDHRAETP</sequence>
<gene>
    <name evidence="3" type="ORF">B1A74_06330</name>
</gene>
<dbReference type="OrthoDB" id="7057085at2"/>
<evidence type="ECO:0000256" key="2">
    <source>
        <dbReference type="SAM" id="Phobius"/>
    </source>
</evidence>
<feature type="region of interest" description="Disordered" evidence="1">
    <location>
        <begin position="210"/>
        <end position="235"/>
    </location>
</feature>
<keyword evidence="2" id="KW-0472">Membrane</keyword>
<reference evidence="3 4" key="1">
    <citation type="submission" date="2017-02" db="EMBL/GenBank/DDBJ databases">
        <title>Genomic diversity within the haloalkaliphilic genus Thioalkalivibrio.</title>
        <authorList>
            <person name="Ahn A.-C."/>
            <person name="Meier-Kolthoff J."/>
            <person name="Overmars L."/>
            <person name="Richter M."/>
            <person name="Woyke T."/>
            <person name="Sorokin D.Y."/>
            <person name="Muyzer G."/>
        </authorList>
    </citation>
    <scope>NUCLEOTIDE SEQUENCE [LARGE SCALE GENOMIC DNA]</scope>
    <source>
        <strain evidence="3 4">HL17</strain>
    </source>
</reference>
<comment type="caution">
    <text evidence="3">The sequence shown here is derived from an EMBL/GenBank/DDBJ whole genome shotgun (WGS) entry which is preliminary data.</text>
</comment>
<keyword evidence="2" id="KW-1133">Transmembrane helix</keyword>
<evidence type="ECO:0000256" key="1">
    <source>
        <dbReference type="SAM" id="MobiDB-lite"/>
    </source>
</evidence>
<dbReference type="AlphaFoldDB" id="A0A1V2ZZA2"/>
<feature type="transmembrane region" description="Helical" evidence="2">
    <location>
        <begin position="6"/>
        <end position="24"/>
    </location>
</feature>
<protein>
    <submittedName>
        <fullName evidence="3">Uncharacterized protein</fullName>
    </submittedName>
</protein>
<dbReference type="Proteomes" id="UP000189177">
    <property type="component" value="Unassembled WGS sequence"/>
</dbReference>
<dbReference type="STRING" id="252474.B1A74_06330"/>
<name>A0A1V2ZZA2_9GAMM</name>
<keyword evidence="4" id="KW-1185">Reference proteome</keyword>
<dbReference type="RefSeq" id="WP_077244110.1">
    <property type="nucleotide sequence ID" value="NZ_MUZR01000017.1"/>
</dbReference>
<accession>A0A1V2ZZA2</accession>
<proteinExistence type="predicted"/>
<organism evidence="3 4">
    <name type="scientific">Thioalkalivibrio halophilus</name>
    <dbReference type="NCBI Taxonomy" id="252474"/>
    <lineage>
        <taxon>Bacteria</taxon>
        <taxon>Pseudomonadati</taxon>
        <taxon>Pseudomonadota</taxon>
        <taxon>Gammaproteobacteria</taxon>
        <taxon>Chromatiales</taxon>
        <taxon>Ectothiorhodospiraceae</taxon>
        <taxon>Thioalkalivibrio</taxon>
    </lineage>
</organism>
<dbReference type="EMBL" id="MUZR01000017">
    <property type="protein sequence ID" value="OOC10405.1"/>
    <property type="molecule type" value="Genomic_DNA"/>
</dbReference>
<keyword evidence="2" id="KW-0812">Transmembrane</keyword>
<evidence type="ECO:0000313" key="3">
    <source>
        <dbReference type="EMBL" id="OOC10405.1"/>
    </source>
</evidence>
<evidence type="ECO:0000313" key="4">
    <source>
        <dbReference type="Proteomes" id="UP000189177"/>
    </source>
</evidence>